<dbReference type="PANTHER" id="PTHR33835">
    <property type="entry name" value="YALI0C07656P"/>
    <property type="match status" value="1"/>
</dbReference>
<evidence type="ECO:0008006" key="3">
    <source>
        <dbReference type="Google" id="ProtNLM"/>
    </source>
</evidence>
<dbReference type="PANTHER" id="PTHR33835:SF1">
    <property type="entry name" value="METALLO-BETA-LACTAMASE DOMAIN-CONTAINING PROTEIN"/>
    <property type="match status" value="1"/>
</dbReference>
<dbReference type="Proteomes" id="UP000076335">
    <property type="component" value="Unassembled WGS sequence"/>
</dbReference>
<proteinExistence type="predicted"/>
<protein>
    <recommendedName>
        <fullName evidence="3">DUF4336 domain-containing protein</fullName>
    </recommendedName>
</protein>
<dbReference type="AlphaFoldDB" id="A0A154L3B5"/>
<reference evidence="1 2" key="1">
    <citation type="submission" date="2015-12" db="EMBL/GenBank/DDBJ databases">
        <title>Genome sequence of Thalassospira lucentensis MCCC 1A02072.</title>
        <authorList>
            <person name="Lu L."/>
            <person name="Lai Q."/>
            <person name="Shao Z."/>
            <person name="Qian P."/>
        </authorList>
    </citation>
    <scope>NUCLEOTIDE SEQUENCE [LARGE SCALE GENOMIC DNA]</scope>
    <source>
        <strain evidence="1 2">MCCC 1A02072</strain>
    </source>
</reference>
<dbReference type="SUPFAM" id="SSF56281">
    <property type="entry name" value="Metallo-hydrolase/oxidoreductase"/>
    <property type="match status" value="1"/>
</dbReference>
<dbReference type="RefSeq" id="WP_062952364.1">
    <property type="nucleotide sequence ID" value="NZ_LPVY01000020.1"/>
</dbReference>
<evidence type="ECO:0000313" key="2">
    <source>
        <dbReference type="Proteomes" id="UP000076335"/>
    </source>
</evidence>
<dbReference type="InterPro" id="IPR025638">
    <property type="entry name" value="DUF4336"/>
</dbReference>
<accession>A0A154L3B5</accession>
<dbReference type="OrthoDB" id="450111at2"/>
<evidence type="ECO:0000313" key="1">
    <source>
        <dbReference type="EMBL" id="KZB62872.1"/>
    </source>
</evidence>
<dbReference type="InterPro" id="IPR036866">
    <property type="entry name" value="RibonucZ/Hydroxyglut_hydro"/>
</dbReference>
<dbReference type="EMBL" id="LPVY01000020">
    <property type="protein sequence ID" value="KZB62872.1"/>
    <property type="molecule type" value="Genomic_DNA"/>
</dbReference>
<comment type="caution">
    <text evidence="1">The sequence shown here is derived from an EMBL/GenBank/DDBJ whole genome shotgun (WGS) entry which is preliminary data.</text>
</comment>
<sequence length="249" mass="28023">MFSIDTYDPLNVPKAVGDDIWIVDGPVIGFQYLGMKLPFPTRMTIIRLASGKLFVHSPIRLTAELKASVDALGEVACLIAPNTIHYAGVPEWQAAYPAAQSFCAPGVVRRAKSVGMTVSFDAELADSVEHEWAGEIEQVMVRGGYLSEAVFYHPKSNTLILTDLIENFEAHKIKSPVWRWLVRMFGSMDPDGCAPRDMRMTFAGHRESLRKAVNQMIDWAPERVIMAHGRWYDHNGTAEIKRAFRWAMR</sequence>
<organism evidence="1 2">
    <name type="scientific">Thalassospira lucentensis</name>
    <dbReference type="NCBI Taxonomy" id="168935"/>
    <lineage>
        <taxon>Bacteria</taxon>
        <taxon>Pseudomonadati</taxon>
        <taxon>Pseudomonadota</taxon>
        <taxon>Alphaproteobacteria</taxon>
        <taxon>Rhodospirillales</taxon>
        <taxon>Thalassospiraceae</taxon>
        <taxon>Thalassospira</taxon>
    </lineage>
</organism>
<dbReference type="Pfam" id="PF14234">
    <property type="entry name" value="DUF4336"/>
    <property type="match status" value="1"/>
</dbReference>
<name>A0A154L3B5_9PROT</name>
<gene>
    <name evidence="1" type="ORF">AUP42_02110</name>
</gene>